<dbReference type="AlphaFoldDB" id="A0A139N5Q5"/>
<gene>
    <name evidence="1" type="ORF">SCRDD08_00151</name>
</gene>
<dbReference type="PATRIC" id="fig|45634.12.peg.159"/>
<evidence type="ECO:0000313" key="1">
    <source>
        <dbReference type="EMBL" id="KXT71137.1"/>
    </source>
</evidence>
<sequence>MSYSVKAHNLGGIQSYGESITSFSVALTAAAAQTQRSFTDRVGGQKGEVINAFFGKLNILQDQVFQQAPEALKTYGEGVSEFSHTVQGLGFSKIAHTDKGEINNIVNTLSGPQYDDMIAKKNGLKSLMEEAQEALGNGTVDFTGYEEKAQGFIDEEIKARNTTHQGISDADDALKKVAETGKASFEGLADIIQNAQAIIGVGPEVIYDAIIKTNNMTIERLNYLDNIMSKEDSQMVRAILTDDIEAIMNIDSSKISKTGYKNMAIEVRAWFTSDSKGEEKMNRLLASMENKTKEKVKEFSTNTSKAMNILKNLHGGTMREYEKQNPNDKTSETWLAYEKELNHMNEASGVLAAIRTLKIGSSHDVRPRGNNHYKPDGYDFLYDKRGLQIRRGKNGEWDLVVTEKTATEFKSENSPVDYSKVAVGDKGKEKIYNSHLESGYIGQLEGEFVAEAKKLDKELQEADKEFAETLSKNGVKGLLMYVGGPAAVAAFDTLDALGKVKLSDSTEGGLEFLEEITSGKVKKKISGKSPYVQSAVDSIQGFLEQQEKKKEIAGKLDENTRKFYGALTGQGVWQLKDGEDIVVQDPNVYMDYGSTQRTEELNNQGIVGYVEYQMNMNRIKYVKPGDTAQDVISQRFEGDEAMKEYLLGNSDLDISQMSPDQLQKLARGIEKIVGKNALTGFEMYMSTKYGA</sequence>
<dbReference type="STRING" id="45634.SCRDD08_00151"/>
<dbReference type="Proteomes" id="UP000070377">
    <property type="component" value="Unassembled WGS sequence"/>
</dbReference>
<dbReference type="EMBL" id="LQRD01000012">
    <property type="protein sequence ID" value="KXT71137.1"/>
    <property type="molecule type" value="Genomic_DNA"/>
</dbReference>
<evidence type="ECO:0000313" key="2">
    <source>
        <dbReference type="Proteomes" id="UP000070377"/>
    </source>
</evidence>
<proteinExistence type="predicted"/>
<dbReference type="RefSeq" id="WP_061422004.1">
    <property type="nucleotide sequence ID" value="NZ_KQ969062.1"/>
</dbReference>
<reference evidence="1 2" key="1">
    <citation type="submission" date="2016-01" db="EMBL/GenBank/DDBJ databases">
        <title>Highly variable Streptococcus oralis are common among viridans streptococci isolated from primates.</title>
        <authorList>
            <person name="Denapaite D."/>
            <person name="Rieger M."/>
            <person name="Koendgen S."/>
            <person name="Brueckner R."/>
            <person name="Ochigava I."/>
            <person name="Kappeler P."/>
            <person name="Maetz-Rensing K."/>
            <person name="Leendertz F."/>
            <person name="Hakenbeck R."/>
        </authorList>
    </citation>
    <scope>NUCLEOTIDE SEQUENCE [LARGE SCALE GENOMIC DNA]</scope>
    <source>
        <strain evidence="1 2">DD08</strain>
    </source>
</reference>
<protein>
    <submittedName>
        <fullName evidence="1">Uncharacterized protein</fullName>
    </submittedName>
</protein>
<name>A0A139N5Q5_STRCR</name>
<organism evidence="1 2">
    <name type="scientific">Streptococcus cristatus</name>
    <dbReference type="NCBI Taxonomy" id="45634"/>
    <lineage>
        <taxon>Bacteria</taxon>
        <taxon>Bacillati</taxon>
        <taxon>Bacillota</taxon>
        <taxon>Bacilli</taxon>
        <taxon>Lactobacillales</taxon>
        <taxon>Streptococcaceae</taxon>
        <taxon>Streptococcus</taxon>
    </lineage>
</organism>
<comment type="caution">
    <text evidence="1">The sequence shown here is derived from an EMBL/GenBank/DDBJ whole genome shotgun (WGS) entry which is preliminary data.</text>
</comment>
<accession>A0A139N5Q5</accession>